<proteinExistence type="predicted"/>
<evidence type="ECO:0000313" key="1">
    <source>
        <dbReference type="EMBL" id="OBZ69228.1"/>
    </source>
</evidence>
<comment type="caution">
    <text evidence="1">The sequence shown here is derived from an EMBL/GenBank/DDBJ whole genome shotgun (WGS) entry which is preliminary data.</text>
</comment>
<dbReference type="AlphaFoldDB" id="A0A1C7LXM1"/>
<dbReference type="OrthoDB" id="2535938at2759"/>
<reference evidence="1 2" key="1">
    <citation type="submission" date="2016-03" db="EMBL/GenBank/DDBJ databases">
        <title>Whole genome sequencing of Grifola frondosa 9006-11.</title>
        <authorList>
            <person name="Min B."/>
            <person name="Park H."/>
            <person name="Kim J.-G."/>
            <person name="Cho H."/>
            <person name="Oh Y.-L."/>
            <person name="Kong W.-S."/>
            <person name="Choi I.-G."/>
        </authorList>
    </citation>
    <scope>NUCLEOTIDE SEQUENCE [LARGE SCALE GENOMIC DNA]</scope>
    <source>
        <strain evidence="1 2">9006-11</strain>
    </source>
</reference>
<name>A0A1C7LXM1_GRIFR</name>
<protein>
    <submittedName>
        <fullName evidence="1">Uncharacterized protein</fullName>
    </submittedName>
</protein>
<sequence>MKTPLIPFNRVILLPIMYIPIICSKRVHLIHNEHEYHNLCNSFKKLHMRLPHIYEEIAIFLQVLSGRQASPVHFFSGFVLNLNVVTQEHQNTQDL</sequence>
<keyword evidence="2" id="KW-1185">Reference proteome</keyword>
<organism evidence="1 2">
    <name type="scientific">Grifola frondosa</name>
    <name type="common">Maitake</name>
    <name type="synonym">Polyporus frondosus</name>
    <dbReference type="NCBI Taxonomy" id="5627"/>
    <lineage>
        <taxon>Eukaryota</taxon>
        <taxon>Fungi</taxon>
        <taxon>Dikarya</taxon>
        <taxon>Basidiomycota</taxon>
        <taxon>Agaricomycotina</taxon>
        <taxon>Agaricomycetes</taxon>
        <taxon>Polyporales</taxon>
        <taxon>Grifolaceae</taxon>
        <taxon>Grifola</taxon>
    </lineage>
</organism>
<dbReference type="Proteomes" id="UP000092993">
    <property type="component" value="Unassembled WGS sequence"/>
</dbReference>
<dbReference type="EMBL" id="LUGG01000018">
    <property type="protein sequence ID" value="OBZ69228.1"/>
    <property type="molecule type" value="Genomic_DNA"/>
</dbReference>
<evidence type="ECO:0000313" key="2">
    <source>
        <dbReference type="Proteomes" id="UP000092993"/>
    </source>
</evidence>
<gene>
    <name evidence="1" type="ORF">A0H81_10828</name>
</gene>
<accession>A0A1C7LXM1</accession>